<reference evidence="2" key="1">
    <citation type="submission" date="2020-02" db="EMBL/GenBank/DDBJ databases">
        <authorList>
            <person name="Meier V. D."/>
        </authorList>
    </citation>
    <scope>NUCLEOTIDE SEQUENCE</scope>
    <source>
        <strain evidence="2">AVDCRST_MAG88</strain>
    </source>
</reference>
<accession>A0A6J4UXK3</accession>
<protein>
    <submittedName>
        <fullName evidence="2">Uncharacterized protein</fullName>
    </submittedName>
</protein>
<feature type="non-terminal residue" evidence="2">
    <location>
        <position position="1"/>
    </location>
</feature>
<feature type="compositionally biased region" description="Basic and acidic residues" evidence="1">
    <location>
        <begin position="41"/>
        <end position="61"/>
    </location>
</feature>
<feature type="non-terminal residue" evidence="2">
    <location>
        <position position="190"/>
    </location>
</feature>
<dbReference type="EMBL" id="CADCWM010000439">
    <property type="protein sequence ID" value="CAA9558962.1"/>
    <property type="molecule type" value="Genomic_DNA"/>
</dbReference>
<gene>
    <name evidence="2" type="ORF">AVDCRST_MAG88-1335</name>
</gene>
<dbReference type="AlphaFoldDB" id="A0A6J4UXK3"/>
<feature type="region of interest" description="Disordered" evidence="1">
    <location>
        <begin position="90"/>
        <end position="190"/>
    </location>
</feature>
<sequence>EPESGRAAGDRGGRRRGDGAVRHGRRDGAPRAAGAGPGPRQPDRHGEPVRPVRRLEADARRQYGRLVEGGDRVYLVGGVHTGDDAVARQLPHRVAALPEADRADDDPHPGGAEHAEPRRGHRPRRADDQHRDAPGRLGRQARRSPPPDRARPAPGPTGAGAWGKWHRRRPRYPGHRPGRGHRDGREGGTL</sequence>
<feature type="compositionally biased region" description="Basic and acidic residues" evidence="1">
    <location>
        <begin position="8"/>
        <end position="29"/>
    </location>
</feature>
<evidence type="ECO:0000313" key="2">
    <source>
        <dbReference type="EMBL" id="CAA9558962.1"/>
    </source>
</evidence>
<name>A0A6J4UXK3_9BACT</name>
<evidence type="ECO:0000256" key="1">
    <source>
        <dbReference type="SAM" id="MobiDB-lite"/>
    </source>
</evidence>
<feature type="compositionally biased region" description="Basic and acidic residues" evidence="1">
    <location>
        <begin position="99"/>
        <end position="118"/>
    </location>
</feature>
<proteinExistence type="predicted"/>
<feature type="compositionally biased region" description="Basic and acidic residues" evidence="1">
    <location>
        <begin position="125"/>
        <end position="134"/>
    </location>
</feature>
<feature type="region of interest" description="Disordered" evidence="1">
    <location>
        <begin position="1"/>
        <end position="73"/>
    </location>
</feature>
<organism evidence="2">
    <name type="scientific">uncultured Thermomicrobiales bacterium</name>
    <dbReference type="NCBI Taxonomy" id="1645740"/>
    <lineage>
        <taxon>Bacteria</taxon>
        <taxon>Pseudomonadati</taxon>
        <taxon>Thermomicrobiota</taxon>
        <taxon>Thermomicrobia</taxon>
        <taxon>Thermomicrobiales</taxon>
        <taxon>environmental samples</taxon>
    </lineage>
</organism>
<feature type="compositionally biased region" description="Basic and acidic residues" evidence="1">
    <location>
        <begin position="180"/>
        <end position="190"/>
    </location>
</feature>
<feature type="compositionally biased region" description="Basic residues" evidence="1">
    <location>
        <begin position="164"/>
        <end position="179"/>
    </location>
</feature>